<sequence>MVNNSFKACLAFRLSIILRVSGT</sequence>
<evidence type="ECO:0000313" key="1">
    <source>
        <dbReference type="EMBL" id="EAZ93570.1"/>
    </source>
</evidence>
<proteinExistence type="predicted"/>
<protein>
    <submittedName>
        <fullName evidence="1">Uncharacterized protein</fullName>
    </submittedName>
</protein>
<reference evidence="1 2" key="1">
    <citation type="submission" date="2007-03" db="EMBL/GenBank/DDBJ databases">
        <authorList>
            <person name="Stal L."/>
            <person name="Ferriera S."/>
            <person name="Johnson J."/>
            <person name="Kravitz S."/>
            <person name="Beeson K."/>
            <person name="Sutton G."/>
            <person name="Rogers Y.-H."/>
            <person name="Friedman R."/>
            <person name="Frazier M."/>
            <person name="Venter J.C."/>
        </authorList>
    </citation>
    <scope>NUCLEOTIDE SEQUENCE [LARGE SCALE GENOMIC DNA]</scope>
    <source>
        <strain evidence="1 2">CCY0110</strain>
    </source>
</reference>
<dbReference type="Proteomes" id="UP000003781">
    <property type="component" value="Unassembled WGS sequence"/>
</dbReference>
<dbReference type="EMBL" id="AAXW01000002">
    <property type="protein sequence ID" value="EAZ93570.1"/>
    <property type="molecule type" value="Genomic_DNA"/>
</dbReference>
<keyword evidence="2" id="KW-1185">Reference proteome</keyword>
<name>A3IID8_9CHRO</name>
<gene>
    <name evidence="1" type="ORF">CY0110_17282</name>
</gene>
<accession>A3IID8</accession>
<organism evidence="1 2">
    <name type="scientific">Crocosphaera chwakensis CCY0110</name>
    <dbReference type="NCBI Taxonomy" id="391612"/>
    <lineage>
        <taxon>Bacteria</taxon>
        <taxon>Bacillati</taxon>
        <taxon>Cyanobacteriota</taxon>
        <taxon>Cyanophyceae</taxon>
        <taxon>Oscillatoriophycideae</taxon>
        <taxon>Chroococcales</taxon>
        <taxon>Aphanothecaceae</taxon>
        <taxon>Crocosphaera</taxon>
        <taxon>Crocosphaera chwakensis</taxon>
    </lineage>
</organism>
<dbReference type="AlphaFoldDB" id="A3IID8"/>
<comment type="caution">
    <text evidence="1">The sequence shown here is derived from an EMBL/GenBank/DDBJ whole genome shotgun (WGS) entry which is preliminary data.</text>
</comment>
<evidence type="ECO:0000313" key="2">
    <source>
        <dbReference type="Proteomes" id="UP000003781"/>
    </source>
</evidence>